<keyword evidence="2" id="KW-1185">Reference proteome</keyword>
<name>A0A8J7LPF3_9RHOB</name>
<dbReference type="PIRSF" id="PIRSF020680">
    <property type="entry name" value="PhnH"/>
    <property type="match status" value="1"/>
</dbReference>
<dbReference type="NCBIfam" id="TIGR03292">
    <property type="entry name" value="PhnH_redo"/>
    <property type="match status" value="1"/>
</dbReference>
<dbReference type="SUPFAM" id="SSF159709">
    <property type="entry name" value="PhnH-like"/>
    <property type="match status" value="1"/>
</dbReference>
<dbReference type="Gene3D" id="3.40.50.11310">
    <property type="entry name" value="Bacterial phosphonate metabolism protein PhnH"/>
    <property type="match status" value="1"/>
</dbReference>
<dbReference type="RefSeq" id="WP_228848325.1">
    <property type="nucleotide sequence ID" value="NZ_JADCKQ010000004.1"/>
</dbReference>
<keyword evidence="1" id="KW-0456">Lyase</keyword>
<accession>A0A8J7LPF3</accession>
<evidence type="ECO:0000313" key="1">
    <source>
        <dbReference type="EMBL" id="MBI1493496.1"/>
    </source>
</evidence>
<protein>
    <submittedName>
        <fullName evidence="1">Phosphonate C-P lyase system protein PhnH</fullName>
    </submittedName>
</protein>
<dbReference type="Pfam" id="PF05845">
    <property type="entry name" value="PhnH"/>
    <property type="match status" value="1"/>
</dbReference>
<comment type="caution">
    <text evidence="1">The sequence shown here is derived from an EMBL/GenBank/DDBJ whole genome shotgun (WGS) entry which is preliminary data.</text>
</comment>
<dbReference type="EMBL" id="JADCKQ010000004">
    <property type="protein sequence ID" value="MBI1493496.1"/>
    <property type="molecule type" value="Genomic_DNA"/>
</dbReference>
<sequence>MRDAMIFEGGFSDVSRDSARAFRSAMNAMAHPGRKFDLTGAKPPAPLSEAAAGLLLVLADANTPVFLTGEHDTDLIRGWITFHTGTALATTPDQASFALGTWDALLPLRQWPAGSAEYPDRSATLIIEHPGEGETARLSGPGIQTHQDCALPAITPFRDNAAQFPLGLDFYFCQGSTVRALPRSTKVEAI</sequence>
<dbReference type="Proteomes" id="UP000640583">
    <property type="component" value="Unassembled WGS sequence"/>
</dbReference>
<dbReference type="InterPro" id="IPR008772">
    <property type="entry name" value="Phosphonate_metab_PhnH"/>
</dbReference>
<dbReference type="InterPro" id="IPR038058">
    <property type="entry name" value="PhnH-like_sp"/>
</dbReference>
<dbReference type="GO" id="GO:0019634">
    <property type="term" value="P:organic phosphonate metabolic process"/>
    <property type="evidence" value="ECO:0007669"/>
    <property type="project" value="InterPro"/>
</dbReference>
<organism evidence="1 2">
    <name type="scientific">Halocynthiibacter styelae</name>
    <dbReference type="NCBI Taxonomy" id="2761955"/>
    <lineage>
        <taxon>Bacteria</taxon>
        <taxon>Pseudomonadati</taxon>
        <taxon>Pseudomonadota</taxon>
        <taxon>Alphaproteobacteria</taxon>
        <taxon>Rhodobacterales</taxon>
        <taxon>Paracoccaceae</taxon>
        <taxon>Halocynthiibacter</taxon>
    </lineage>
</organism>
<reference evidence="1" key="1">
    <citation type="submission" date="2020-10" db="EMBL/GenBank/DDBJ databases">
        <title>Paenihalocynthiibacter styelae gen. nov., sp. nov., isolated from stalked sea squirt Styela clava.</title>
        <authorList>
            <person name="Kim Y.-O."/>
            <person name="Yoon J.-H."/>
        </authorList>
    </citation>
    <scope>NUCLEOTIDE SEQUENCE</scope>
    <source>
        <strain evidence="1">MYP1-1</strain>
    </source>
</reference>
<dbReference type="GO" id="GO:0016829">
    <property type="term" value="F:lyase activity"/>
    <property type="evidence" value="ECO:0007669"/>
    <property type="project" value="UniProtKB-KW"/>
</dbReference>
<evidence type="ECO:0000313" key="2">
    <source>
        <dbReference type="Proteomes" id="UP000640583"/>
    </source>
</evidence>
<dbReference type="AlphaFoldDB" id="A0A8J7LPF3"/>
<proteinExistence type="predicted"/>
<gene>
    <name evidence="1" type="primary">phnH</name>
    <name evidence="1" type="ORF">H1D41_07620</name>
</gene>